<evidence type="ECO:0000256" key="1">
    <source>
        <dbReference type="ARBA" id="ARBA00002959"/>
    </source>
</evidence>
<dbReference type="EMBL" id="JAWZYT010002343">
    <property type="protein sequence ID" value="KAK4305008.1"/>
    <property type="molecule type" value="Genomic_DNA"/>
</dbReference>
<evidence type="ECO:0000313" key="16">
    <source>
        <dbReference type="EMBL" id="KAK4305008.1"/>
    </source>
</evidence>
<organism evidence="16 17">
    <name type="scientific">Petrolisthes manimaculis</name>
    <dbReference type="NCBI Taxonomy" id="1843537"/>
    <lineage>
        <taxon>Eukaryota</taxon>
        <taxon>Metazoa</taxon>
        <taxon>Ecdysozoa</taxon>
        <taxon>Arthropoda</taxon>
        <taxon>Crustacea</taxon>
        <taxon>Multicrustacea</taxon>
        <taxon>Malacostraca</taxon>
        <taxon>Eumalacostraca</taxon>
        <taxon>Eucarida</taxon>
        <taxon>Decapoda</taxon>
        <taxon>Pleocyemata</taxon>
        <taxon>Anomura</taxon>
        <taxon>Galatheoidea</taxon>
        <taxon>Porcellanidae</taxon>
        <taxon>Petrolisthes</taxon>
    </lineage>
</organism>
<reference evidence="16" key="1">
    <citation type="submission" date="2023-11" db="EMBL/GenBank/DDBJ databases">
        <title>Genome assemblies of two species of porcelain crab, Petrolisthes cinctipes and Petrolisthes manimaculis (Anomura: Porcellanidae).</title>
        <authorList>
            <person name="Angst P."/>
        </authorList>
    </citation>
    <scope>NUCLEOTIDE SEQUENCE</scope>
    <source>
        <strain evidence="16">PB745_02</strain>
        <tissue evidence="16">Gill</tissue>
    </source>
</reference>
<dbReference type="Gene3D" id="3.40.50.1000">
    <property type="entry name" value="HAD superfamily/HAD-like"/>
    <property type="match status" value="1"/>
</dbReference>
<keyword evidence="6" id="KW-0999">Mitochondrion inner membrane</keyword>
<comment type="function">
    <text evidence="1 14">Essential component of the TIM23 complex, a complex that mediates the translocation of transit peptide-containing proteins across the mitochondrial inner membrane.</text>
</comment>
<dbReference type="AlphaFoldDB" id="A0AAE1PAU1"/>
<keyword evidence="12" id="KW-0472">Membrane</keyword>
<dbReference type="InterPro" id="IPR023214">
    <property type="entry name" value="HAD_sf"/>
</dbReference>
<keyword evidence="10 14" id="KW-0811">Translocation</keyword>
<dbReference type="PROSITE" id="PS50969">
    <property type="entry name" value="FCP1"/>
    <property type="match status" value="1"/>
</dbReference>
<evidence type="ECO:0000256" key="14">
    <source>
        <dbReference type="RuleBase" id="RU365079"/>
    </source>
</evidence>
<keyword evidence="9" id="KW-1133">Transmembrane helix</keyword>
<keyword evidence="7 14" id="KW-0653">Protein transport</keyword>
<evidence type="ECO:0000256" key="4">
    <source>
        <dbReference type="ARBA" id="ARBA00022448"/>
    </source>
</evidence>
<dbReference type="SMART" id="SM00577">
    <property type="entry name" value="CPDc"/>
    <property type="match status" value="1"/>
</dbReference>
<gene>
    <name evidence="16" type="ORF">Pmani_023069</name>
</gene>
<comment type="subcellular location">
    <subcellularLocation>
        <location evidence="2 14">Mitochondrion inner membrane</location>
        <topology evidence="2 14">Single-pass membrane protein</topology>
    </subcellularLocation>
</comment>
<protein>
    <recommendedName>
        <fullName evidence="14">Mitochondrial import inner membrane translocase subunit TIM50</fullName>
    </recommendedName>
</protein>
<evidence type="ECO:0000256" key="13">
    <source>
        <dbReference type="ARBA" id="ARBA00061911"/>
    </source>
</evidence>
<evidence type="ECO:0000256" key="8">
    <source>
        <dbReference type="ARBA" id="ARBA00022946"/>
    </source>
</evidence>
<comment type="subunit">
    <text evidence="13">Component of the TIM23 complex at least composed of Tim23, Tim17 (Tim17a1, Tim17a2 or Tim17b1) and a Tim50.</text>
</comment>
<name>A0AAE1PAU1_9EUCA</name>
<dbReference type="GO" id="GO:0015031">
    <property type="term" value="P:protein transport"/>
    <property type="evidence" value="ECO:0007669"/>
    <property type="project" value="UniProtKB-KW"/>
</dbReference>
<keyword evidence="4 14" id="KW-0813">Transport</keyword>
<dbReference type="FunFam" id="3.40.50.1000:FF:000019">
    <property type="entry name" value="Mitochondrial import inner membrane translocase subunit TIM50"/>
    <property type="match status" value="1"/>
</dbReference>
<dbReference type="CDD" id="cd07521">
    <property type="entry name" value="HAD_FCP1-like"/>
    <property type="match status" value="1"/>
</dbReference>
<keyword evidence="11 14" id="KW-0496">Mitochondrion</keyword>
<dbReference type="InterPro" id="IPR036412">
    <property type="entry name" value="HAD-like_sf"/>
</dbReference>
<evidence type="ECO:0000256" key="11">
    <source>
        <dbReference type="ARBA" id="ARBA00023128"/>
    </source>
</evidence>
<dbReference type="Pfam" id="PF03031">
    <property type="entry name" value="NIF"/>
    <property type="match status" value="1"/>
</dbReference>
<keyword evidence="5" id="KW-0812">Transmembrane</keyword>
<evidence type="ECO:0000256" key="6">
    <source>
        <dbReference type="ARBA" id="ARBA00022792"/>
    </source>
</evidence>
<evidence type="ECO:0000256" key="5">
    <source>
        <dbReference type="ARBA" id="ARBA00022692"/>
    </source>
</evidence>
<proteinExistence type="inferred from homology"/>
<evidence type="ECO:0000313" key="17">
    <source>
        <dbReference type="Proteomes" id="UP001292094"/>
    </source>
</evidence>
<evidence type="ECO:0000259" key="15">
    <source>
        <dbReference type="PROSITE" id="PS50969"/>
    </source>
</evidence>
<dbReference type="Proteomes" id="UP001292094">
    <property type="component" value="Unassembled WGS sequence"/>
</dbReference>
<sequence length="277" mass="32678">MMSGMGTFLVYIWGSPVVDLNGNSIRDEFSDLPLFRQYFNRTLQGINDMNKMIQEPSREKLLPDPMQEPYIQPPYTLVLELRDILVHPEWTYETGWRFKKRPGVEFLLHHCAPPLFEIVIYTNEGGFTAYPIIDHLDPNGYVWYRLFKDSTRYVEGKHVKDLTCLNRDLNKVICIDWDDNAVSTSRNHLGLKRWDGNMEDQSLFELGFMLRTIAESEVSDVREVLDYYRSFDDPLAAFRENQRKAHEHELLLSQKTQAEKQYNKVATSWTPSFLRRR</sequence>
<evidence type="ECO:0000256" key="9">
    <source>
        <dbReference type="ARBA" id="ARBA00022989"/>
    </source>
</evidence>
<evidence type="ECO:0000256" key="7">
    <source>
        <dbReference type="ARBA" id="ARBA00022927"/>
    </source>
</evidence>
<dbReference type="GO" id="GO:0005744">
    <property type="term" value="C:TIM23 mitochondrial import inner membrane translocase complex"/>
    <property type="evidence" value="ECO:0007669"/>
    <property type="project" value="UniProtKB-UniRule"/>
</dbReference>
<feature type="domain" description="FCP1 homology" evidence="15">
    <location>
        <begin position="70"/>
        <end position="213"/>
    </location>
</feature>
<evidence type="ECO:0000256" key="2">
    <source>
        <dbReference type="ARBA" id="ARBA00004434"/>
    </source>
</evidence>
<keyword evidence="8 14" id="KW-0809">Transit peptide</keyword>
<accession>A0AAE1PAU1</accession>
<evidence type="ECO:0000256" key="10">
    <source>
        <dbReference type="ARBA" id="ARBA00023010"/>
    </source>
</evidence>
<comment type="caution">
    <text evidence="16">The sequence shown here is derived from an EMBL/GenBank/DDBJ whole genome shotgun (WGS) entry which is preliminary data.</text>
</comment>
<evidence type="ECO:0000256" key="12">
    <source>
        <dbReference type="ARBA" id="ARBA00023136"/>
    </source>
</evidence>
<keyword evidence="17" id="KW-1185">Reference proteome</keyword>
<dbReference type="InterPro" id="IPR050365">
    <property type="entry name" value="TIM50"/>
</dbReference>
<comment type="similarity">
    <text evidence="3 14">Belongs to the TIM50 family.</text>
</comment>
<dbReference type="SUPFAM" id="SSF56784">
    <property type="entry name" value="HAD-like"/>
    <property type="match status" value="1"/>
</dbReference>
<dbReference type="PANTHER" id="PTHR12210">
    <property type="entry name" value="DULLARD PROTEIN PHOSPHATASE"/>
    <property type="match status" value="1"/>
</dbReference>
<evidence type="ECO:0000256" key="3">
    <source>
        <dbReference type="ARBA" id="ARBA00006344"/>
    </source>
</evidence>
<dbReference type="InterPro" id="IPR004274">
    <property type="entry name" value="FCP1_dom"/>
</dbReference>